<keyword evidence="2" id="KW-0175">Coiled coil</keyword>
<evidence type="ECO:0000259" key="4">
    <source>
        <dbReference type="Pfam" id="PF25917"/>
    </source>
</evidence>
<dbReference type="GO" id="GO:1990281">
    <property type="term" value="C:efflux pump complex"/>
    <property type="evidence" value="ECO:0007669"/>
    <property type="project" value="TreeGrafter"/>
</dbReference>
<feature type="chain" id="PRO_5001682742" evidence="3">
    <location>
        <begin position="30"/>
        <end position="419"/>
    </location>
</feature>
<dbReference type="Proteomes" id="UP000027936">
    <property type="component" value="Unassembled WGS sequence"/>
</dbReference>
<evidence type="ECO:0000256" key="2">
    <source>
        <dbReference type="SAM" id="Coils"/>
    </source>
</evidence>
<organism evidence="6 7">
    <name type="scientific">Schinkia azotoformans MEV2011</name>
    <dbReference type="NCBI Taxonomy" id="1348973"/>
    <lineage>
        <taxon>Bacteria</taxon>
        <taxon>Bacillati</taxon>
        <taxon>Bacillota</taxon>
        <taxon>Bacilli</taxon>
        <taxon>Bacillales</taxon>
        <taxon>Bacillaceae</taxon>
        <taxon>Calidifontibacillus/Schinkia group</taxon>
        <taxon>Schinkia</taxon>
    </lineage>
</organism>
<accession>A0A072NMI0</accession>
<dbReference type="OrthoDB" id="2456449at2"/>
<dbReference type="SUPFAM" id="SSF111369">
    <property type="entry name" value="HlyD-like secretion proteins"/>
    <property type="match status" value="2"/>
</dbReference>
<comment type="similarity">
    <text evidence="1">Belongs to the membrane fusion protein (MFP) (TC 8.A.1) family.</text>
</comment>
<dbReference type="InterPro" id="IPR058637">
    <property type="entry name" value="YknX-like_C"/>
</dbReference>
<dbReference type="Pfam" id="PF25917">
    <property type="entry name" value="BSH_RND"/>
    <property type="match status" value="1"/>
</dbReference>
<evidence type="ECO:0000256" key="3">
    <source>
        <dbReference type="SAM" id="SignalP"/>
    </source>
</evidence>
<dbReference type="Gene3D" id="2.40.50.100">
    <property type="match status" value="1"/>
</dbReference>
<sequence length="419" mass="44830">MKHPLERHLKHGMVLLAAASIAFVGSGCAAKPVGPETQEEKQTPVKVSKITNSSLTVDKEIVGTMKADVNVTIMPKMSGELISLNIKKGDQVQKGQVLGKIDDRDLRTTVDLQQAALEAQKAALDVAIANEKSAKTTIEGGVSASAALNEASISWSDAKKNLERIEALYKEGAVSKADYESAVTAEHNAKLNYEKSKIDIEKAEIGVKSSQAQLRQTELNVKQAQDRLKDTLIEATQSGEVVEVNAEVGDAVSPQTSLFKIVGLNPVILESTISSGQLALFKEGQKVNVVIPVLHKEVSGIVSYISPIANDSGLYVVEAKIENKDKAIKPGMIGEFVLGQTIVEKALIIPTEAIIEQGGSTKIFIIKDGRAVEKVIEIIESQTDFTAIKGDVSDGDQVVIKGQNTLMDGSLVNIIEEGK</sequence>
<dbReference type="PROSITE" id="PS51257">
    <property type="entry name" value="PROKAR_LIPOPROTEIN"/>
    <property type="match status" value="1"/>
</dbReference>
<dbReference type="PANTHER" id="PTHR30469:SF15">
    <property type="entry name" value="HLYD FAMILY OF SECRETION PROTEINS"/>
    <property type="match status" value="1"/>
</dbReference>
<dbReference type="RefSeq" id="WP_035194879.1">
    <property type="nucleotide sequence ID" value="NZ_JJRY01000005.1"/>
</dbReference>
<dbReference type="InterPro" id="IPR058625">
    <property type="entry name" value="MdtA-like_BSH"/>
</dbReference>
<dbReference type="PANTHER" id="PTHR30469">
    <property type="entry name" value="MULTIDRUG RESISTANCE PROTEIN MDTA"/>
    <property type="match status" value="1"/>
</dbReference>
<dbReference type="PATRIC" id="fig|1348973.3.peg.1670"/>
<dbReference type="Gene3D" id="1.10.287.470">
    <property type="entry name" value="Helix hairpin bin"/>
    <property type="match status" value="1"/>
</dbReference>
<evidence type="ECO:0000259" key="5">
    <source>
        <dbReference type="Pfam" id="PF25989"/>
    </source>
</evidence>
<dbReference type="Gene3D" id="2.40.30.170">
    <property type="match status" value="1"/>
</dbReference>
<feature type="signal peptide" evidence="3">
    <location>
        <begin position="1"/>
        <end position="29"/>
    </location>
</feature>
<name>A0A072NMI0_SCHAZ</name>
<evidence type="ECO:0000313" key="6">
    <source>
        <dbReference type="EMBL" id="KEF38894.1"/>
    </source>
</evidence>
<reference evidence="6 7" key="1">
    <citation type="submission" date="2014-04" db="EMBL/GenBank/DDBJ databases">
        <title>Draft genome sequence of Bacillus azotoformans MEV2011, a (co-) denitrifying strain unable to grow in the presence of oxygen.</title>
        <authorList>
            <person name="Nielsen M."/>
            <person name="Schreiber L."/>
            <person name="Finster K."/>
            <person name="Schramm A."/>
        </authorList>
    </citation>
    <scope>NUCLEOTIDE SEQUENCE [LARGE SCALE GENOMIC DNA]</scope>
    <source>
        <strain evidence="6 7">MEV2011</strain>
    </source>
</reference>
<dbReference type="NCBIfam" id="TIGR01730">
    <property type="entry name" value="RND_mfp"/>
    <property type="match status" value="1"/>
</dbReference>
<dbReference type="AlphaFoldDB" id="A0A072NMI0"/>
<protein>
    <submittedName>
        <fullName evidence="6">RND family efflux transporter, MFP subunit</fullName>
    </submittedName>
</protein>
<dbReference type="GO" id="GO:0015562">
    <property type="term" value="F:efflux transmembrane transporter activity"/>
    <property type="evidence" value="ECO:0007669"/>
    <property type="project" value="TreeGrafter"/>
</dbReference>
<comment type="caution">
    <text evidence="6">The sequence shown here is derived from an EMBL/GenBank/DDBJ whole genome shotgun (WGS) entry which is preliminary data.</text>
</comment>
<evidence type="ECO:0000256" key="1">
    <source>
        <dbReference type="ARBA" id="ARBA00009477"/>
    </source>
</evidence>
<gene>
    <name evidence="6" type="ORF">M670_01710</name>
</gene>
<evidence type="ECO:0000313" key="7">
    <source>
        <dbReference type="Proteomes" id="UP000027936"/>
    </source>
</evidence>
<dbReference type="Gene3D" id="2.40.420.20">
    <property type="match status" value="1"/>
</dbReference>
<dbReference type="EMBL" id="JJRY01000005">
    <property type="protein sequence ID" value="KEF38894.1"/>
    <property type="molecule type" value="Genomic_DNA"/>
</dbReference>
<dbReference type="InterPro" id="IPR006143">
    <property type="entry name" value="RND_pump_MFP"/>
</dbReference>
<proteinExistence type="inferred from homology"/>
<feature type="domain" description="Multidrug resistance protein MdtA-like barrel-sandwich hybrid" evidence="4">
    <location>
        <begin position="71"/>
        <end position="261"/>
    </location>
</feature>
<dbReference type="Pfam" id="PF25989">
    <property type="entry name" value="YknX_C"/>
    <property type="match status" value="1"/>
</dbReference>
<keyword evidence="3" id="KW-0732">Signal</keyword>
<feature type="coiled-coil region" evidence="2">
    <location>
        <begin position="200"/>
        <end position="234"/>
    </location>
</feature>
<feature type="domain" description="YknX-like C-terminal permuted SH3-like" evidence="5">
    <location>
        <begin position="347"/>
        <end position="413"/>
    </location>
</feature>